<evidence type="ECO:0000256" key="8">
    <source>
        <dbReference type="ARBA" id="ARBA00022960"/>
    </source>
</evidence>
<evidence type="ECO:0000256" key="7">
    <source>
        <dbReference type="ARBA" id="ARBA00022692"/>
    </source>
</evidence>
<keyword evidence="3" id="KW-1003">Cell membrane</keyword>
<dbReference type="Pfam" id="PF01098">
    <property type="entry name" value="FTSW_RODA_SPOVE"/>
    <property type="match status" value="1"/>
</dbReference>
<evidence type="ECO:0000256" key="13">
    <source>
        <dbReference type="ARBA" id="ARBA00023316"/>
    </source>
</evidence>
<evidence type="ECO:0000256" key="3">
    <source>
        <dbReference type="ARBA" id="ARBA00022475"/>
    </source>
</evidence>
<feature type="transmembrane region" description="Helical" evidence="22">
    <location>
        <begin position="78"/>
        <end position="97"/>
    </location>
</feature>
<evidence type="ECO:0000256" key="11">
    <source>
        <dbReference type="ARBA" id="ARBA00023136"/>
    </source>
</evidence>
<dbReference type="NCBIfam" id="TIGR02614">
    <property type="entry name" value="ftsW"/>
    <property type="match status" value="1"/>
</dbReference>
<reference evidence="23" key="1">
    <citation type="submission" date="2022-02" db="EMBL/GenBank/DDBJ databases">
        <title>Fredinandcohnia quinoae sp. nov. isolated from Chenopodium quinoa seeds.</title>
        <authorList>
            <person name="Saati-Santamaria Z."/>
            <person name="Flores-Felix J.D."/>
            <person name="Igual J.M."/>
            <person name="Velazquez E."/>
            <person name="Garcia-Fraile P."/>
            <person name="Martinez-Molina E."/>
        </authorList>
    </citation>
    <scope>NUCLEOTIDE SEQUENCE</scope>
    <source>
        <strain evidence="23">SECRCQ15</strain>
    </source>
</reference>
<evidence type="ECO:0000256" key="2">
    <source>
        <dbReference type="ARBA" id="ARBA00004752"/>
    </source>
</evidence>
<dbReference type="GO" id="GO:0051301">
    <property type="term" value="P:cell division"/>
    <property type="evidence" value="ECO:0007669"/>
    <property type="project" value="UniProtKB-KW"/>
</dbReference>
<evidence type="ECO:0000256" key="22">
    <source>
        <dbReference type="SAM" id="Phobius"/>
    </source>
</evidence>
<accession>A0AAW5DX76</accession>
<evidence type="ECO:0000256" key="20">
    <source>
        <dbReference type="ARBA" id="ARBA00049902"/>
    </source>
</evidence>
<feature type="transmembrane region" description="Helical" evidence="22">
    <location>
        <begin position="168"/>
        <end position="186"/>
    </location>
</feature>
<feature type="transmembrane region" description="Helical" evidence="22">
    <location>
        <begin position="117"/>
        <end position="133"/>
    </location>
</feature>
<evidence type="ECO:0000256" key="12">
    <source>
        <dbReference type="ARBA" id="ARBA00023306"/>
    </source>
</evidence>
<keyword evidence="10 22" id="KW-1133">Transmembrane helix</keyword>
<comment type="catalytic activity">
    <reaction evidence="20">
        <text>[GlcNAc-(1-&gt;4)-Mur2Ac(oyl-L-Ala-gamma-D-Glu-L-Lys-D-Ala-D-Ala)](n)-di-trans,octa-cis-undecaprenyl diphosphate + beta-D-GlcNAc-(1-&gt;4)-Mur2Ac(oyl-L-Ala-gamma-D-Glu-L-Lys-D-Ala-D-Ala)-di-trans,octa-cis-undecaprenyl diphosphate = [GlcNAc-(1-&gt;4)-Mur2Ac(oyl-L-Ala-gamma-D-Glu-L-Lys-D-Ala-D-Ala)](n+1)-di-trans,octa-cis-undecaprenyl diphosphate + di-trans,octa-cis-undecaprenyl diphosphate + H(+)</text>
        <dbReference type="Rhea" id="RHEA:23708"/>
        <dbReference type="Rhea" id="RHEA-COMP:9602"/>
        <dbReference type="Rhea" id="RHEA-COMP:9603"/>
        <dbReference type="ChEBI" id="CHEBI:15378"/>
        <dbReference type="ChEBI" id="CHEBI:58405"/>
        <dbReference type="ChEBI" id="CHEBI:60033"/>
        <dbReference type="ChEBI" id="CHEBI:78435"/>
        <dbReference type="EC" id="2.4.99.28"/>
    </reaction>
</comment>
<evidence type="ECO:0000256" key="5">
    <source>
        <dbReference type="ARBA" id="ARBA00022676"/>
    </source>
</evidence>
<dbReference type="AlphaFoldDB" id="A0AAW5DX76"/>
<dbReference type="GO" id="GO:0008360">
    <property type="term" value="P:regulation of cell shape"/>
    <property type="evidence" value="ECO:0007669"/>
    <property type="project" value="UniProtKB-KW"/>
</dbReference>
<feature type="transmembrane region" description="Helical" evidence="22">
    <location>
        <begin position="193"/>
        <end position="210"/>
    </location>
</feature>
<evidence type="ECO:0000256" key="10">
    <source>
        <dbReference type="ARBA" id="ARBA00022989"/>
    </source>
</evidence>
<feature type="transmembrane region" description="Helical" evidence="22">
    <location>
        <begin position="53"/>
        <end position="71"/>
    </location>
</feature>
<dbReference type="EC" id="2.4.99.28" evidence="19"/>
<dbReference type="PROSITE" id="PS00428">
    <property type="entry name" value="FTSW_RODA_SPOVE"/>
    <property type="match status" value="1"/>
</dbReference>
<dbReference type="GO" id="GO:0032153">
    <property type="term" value="C:cell division site"/>
    <property type="evidence" value="ECO:0007669"/>
    <property type="project" value="TreeGrafter"/>
</dbReference>
<dbReference type="EMBL" id="JAKTTI010000001">
    <property type="protein sequence ID" value="MCH1623924.1"/>
    <property type="molecule type" value="Genomic_DNA"/>
</dbReference>
<dbReference type="PANTHER" id="PTHR30474">
    <property type="entry name" value="CELL CYCLE PROTEIN"/>
    <property type="match status" value="1"/>
</dbReference>
<dbReference type="InterPro" id="IPR018365">
    <property type="entry name" value="Cell_cycle_FtsW-rel_CS"/>
</dbReference>
<dbReference type="GO" id="GO:0015648">
    <property type="term" value="F:lipid-linked peptidoglycan transporter activity"/>
    <property type="evidence" value="ECO:0007669"/>
    <property type="project" value="TreeGrafter"/>
</dbReference>
<evidence type="ECO:0000256" key="17">
    <source>
        <dbReference type="ARBA" id="ARBA00041185"/>
    </source>
</evidence>
<evidence type="ECO:0000256" key="15">
    <source>
        <dbReference type="ARBA" id="ARBA00033270"/>
    </source>
</evidence>
<feature type="transmembrane region" description="Helical" evidence="22">
    <location>
        <begin position="275"/>
        <end position="301"/>
    </location>
</feature>
<dbReference type="Proteomes" id="UP001431131">
    <property type="component" value="Unassembled WGS sequence"/>
</dbReference>
<dbReference type="GO" id="GO:0071555">
    <property type="term" value="P:cell wall organization"/>
    <property type="evidence" value="ECO:0007669"/>
    <property type="project" value="UniProtKB-KW"/>
</dbReference>
<comment type="function">
    <text evidence="21">Peptidoglycan polymerase that is essential for cell division.</text>
</comment>
<sequence length="404" mass="44265">MLKKIIKSYDYTLIVPIFLLCLLGLIMVYSSSMVIASSPKFGDPAFFYERQKISLIVGTLAFIVAMIFPYKIYASSKVLLAIVFGSIGMLLLVFGFGHSANNAQSWLNLGARGIQPSEFTKLSVIIYLAAVYSKKQSYINRFKEAVLPPILFTMTICIFVAIQPDFGTAFIIGLIAIFIILCSGMNMKTIMKLVLLVLITAAILLPVIMIKSDEIFSDERMGRFAGFLDPFGEEEDHGHQLVNSYISLGAGGLTGLGLGKSIQKTGYLPEAHTDFIMAIIAEELGLIGVIFVLICLTFIVLRGFQIARKCSDPFGSLLAIGISSMVAIQTFINLGGLTGLIPITGVTLPFISYGGSSLLVLLLSMGILLNVSMFTNYHANYSNKEQKPQKQNIHQFTRKHASFK</sequence>
<feature type="transmembrane region" description="Helical" evidence="22">
    <location>
        <begin position="352"/>
        <end position="374"/>
    </location>
</feature>
<evidence type="ECO:0000256" key="14">
    <source>
        <dbReference type="ARBA" id="ARBA00032370"/>
    </source>
</evidence>
<keyword evidence="11 22" id="KW-0472">Membrane</keyword>
<evidence type="ECO:0000256" key="19">
    <source>
        <dbReference type="ARBA" id="ARBA00044770"/>
    </source>
</evidence>
<dbReference type="GO" id="GO:0005886">
    <property type="term" value="C:plasma membrane"/>
    <property type="evidence" value="ECO:0007669"/>
    <property type="project" value="UniProtKB-SubCell"/>
</dbReference>
<evidence type="ECO:0000313" key="23">
    <source>
        <dbReference type="EMBL" id="MCH1623924.1"/>
    </source>
</evidence>
<keyword evidence="24" id="KW-1185">Reference proteome</keyword>
<evidence type="ECO:0000256" key="16">
    <source>
        <dbReference type="ARBA" id="ARBA00038053"/>
    </source>
</evidence>
<keyword evidence="13" id="KW-0961">Cell wall biogenesis/degradation</keyword>
<keyword evidence="5" id="KW-0328">Glycosyltransferase</keyword>
<keyword evidence="9" id="KW-0573">Peptidoglycan synthesis</keyword>
<evidence type="ECO:0000256" key="9">
    <source>
        <dbReference type="ARBA" id="ARBA00022984"/>
    </source>
</evidence>
<proteinExistence type="inferred from homology"/>
<name>A0AAW5DX76_9BACI</name>
<dbReference type="GO" id="GO:0008955">
    <property type="term" value="F:peptidoglycan glycosyltransferase activity"/>
    <property type="evidence" value="ECO:0007669"/>
    <property type="project" value="UniProtKB-EC"/>
</dbReference>
<keyword evidence="6" id="KW-0808">Transferase</keyword>
<evidence type="ECO:0000313" key="24">
    <source>
        <dbReference type="Proteomes" id="UP001431131"/>
    </source>
</evidence>
<feature type="transmembrane region" description="Helical" evidence="22">
    <location>
        <begin position="313"/>
        <end position="332"/>
    </location>
</feature>
<protein>
    <recommendedName>
        <fullName evidence="17">Probable peptidoglycan glycosyltransferase FtsW</fullName>
        <ecNumber evidence="19">2.4.99.28</ecNumber>
    </recommendedName>
    <alternativeName>
        <fullName evidence="18">Cell division protein FtsW</fullName>
    </alternativeName>
    <alternativeName>
        <fullName evidence="15">Cell wall polymerase</fullName>
    </alternativeName>
    <alternativeName>
        <fullName evidence="14">Peptidoglycan polymerase</fullName>
    </alternativeName>
</protein>
<comment type="pathway">
    <text evidence="2">Cell wall biogenesis; peptidoglycan biosynthesis.</text>
</comment>
<feature type="transmembrane region" description="Helical" evidence="22">
    <location>
        <begin position="145"/>
        <end position="162"/>
    </location>
</feature>
<comment type="subcellular location">
    <subcellularLocation>
        <location evidence="1">Cell membrane</location>
        <topology evidence="1">Multi-pass membrane protein</topology>
    </subcellularLocation>
</comment>
<dbReference type="GO" id="GO:0009252">
    <property type="term" value="P:peptidoglycan biosynthetic process"/>
    <property type="evidence" value="ECO:0007669"/>
    <property type="project" value="UniProtKB-KW"/>
</dbReference>
<comment type="similarity">
    <text evidence="16">Belongs to the SEDS family. FtsW subfamily.</text>
</comment>
<keyword evidence="7 22" id="KW-0812">Transmembrane</keyword>
<keyword evidence="8" id="KW-0133">Cell shape</keyword>
<evidence type="ECO:0000256" key="1">
    <source>
        <dbReference type="ARBA" id="ARBA00004651"/>
    </source>
</evidence>
<gene>
    <name evidence="23" type="primary">ftsW</name>
    <name evidence="23" type="ORF">MJG50_01180</name>
</gene>
<evidence type="ECO:0000256" key="18">
    <source>
        <dbReference type="ARBA" id="ARBA00041418"/>
    </source>
</evidence>
<dbReference type="RefSeq" id="WP_240252040.1">
    <property type="nucleotide sequence ID" value="NZ_JAKTTI010000001.1"/>
</dbReference>
<comment type="caution">
    <text evidence="23">The sequence shown here is derived from an EMBL/GenBank/DDBJ whole genome shotgun (WGS) entry which is preliminary data.</text>
</comment>
<organism evidence="23 24">
    <name type="scientific">Fredinandcohnia quinoae</name>
    <dbReference type="NCBI Taxonomy" id="2918902"/>
    <lineage>
        <taxon>Bacteria</taxon>
        <taxon>Bacillati</taxon>
        <taxon>Bacillota</taxon>
        <taxon>Bacilli</taxon>
        <taxon>Bacillales</taxon>
        <taxon>Bacillaceae</taxon>
        <taxon>Fredinandcohnia</taxon>
    </lineage>
</organism>
<dbReference type="PANTHER" id="PTHR30474:SF2">
    <property type="entry name" value="PEPTIDOGLYCAN GLYCOSYLTRANSFERASE FTSW-RELATED"/>
    <property type="match status" value="1"/>
</dbReference>
<dbReference type="InterPro" id="IPR001182">
    <property type="entry name" value="FtsW/RodA"/>
</dbReference>
<evidence type="ECO:0000256" key="21">
    <source>
        <dbReference type="ARBA" id="ARBA00049966"/>
    </source>
</evidence>
<evidence type="ECO:0000256" key="6">
    <source>
        <dbReference type="ARBA" id="ARBA00022679"/>
    </source>
</evidence>
<dbReference type="InterPro" id="IPR013437">
    <property type="entry name" value="FtsW"/>
</dbReference>
<keyword evidence="12" id="KW-0131">Cell cycle</keyword>
<evidence type="ECO:0000256" key="4">
    <source>
        <dbReference type="ARBA" id="ARBA00022618"/>
    </source>
</evidence>
<feature type="transmembrane region" description="Helical" evidence="22">
    <location>
        <begin position="12"/>
        <end position="33"/>
    </location>
</feature>
<keyword evidence="4" id="KW-0132">Cell division</keyword>